<reference evidence="3 4" key="1">
    <citation type="journal article" date="2012" name="J. Bacteriol.">
        <title>Genome Sequence of Blastococcus saxobsidens DD2, a Stone-Inhabiting Bacterium.</title>
        <authorList>
            <person name="Chouaia B."/>
            <person name="Crotti E."/>
            <person name="Brusetti L."/>
            <person name="Daffonchio D."/>
            <person name="Essoussi I."/>
            <person name="Nouioui I."/>
            <person name="Sbissi I."/>
            <person name="Ghodhbane-Gtari F."/>
            <person name="Gtari M."/>
            <person name="Vacherie B."/>
            <person name="Barbe V."/>
            <person name="Medigue C."/>
            <person name="Gury J."/>
            <person name="Pujic P."/>
            <person name="Normand P."/>
        </authorList>
    </citation>
    <scope>NUCLEOTIDE SEQUENCE [LARGE SCALE GENOMIC DNA]</scope>
    <source>
        <strain evidence="3 4">DD2</strain>
    </source>
</reference>
<feature type="signal peptide" evidence="2">
    <location>
        <begin position="1"/>
        <end position="36"/>
    </location>
</feature>
<evidence type="ECO:0000313" key="4">
    <source>
        <dbReference type="Proteomes" id="UP000007517"/>
    </source>
</evidence>
<dbReference type="Proteomes" id="UP000007517">
    <property type="component" value="Chromosome"/>
</dbReference>
<dbReference type="KEGG" id="bsd:BLASA_1894"/>
<gene>
    <name evidence="3" type="ordered locus">BLASA_1894</name>
</gene>
<proteinExistence type="predicted"/>
<protein>
    <submittedName>
        <fullName evidence="3">Uncharacterized protein</fullName>
    </submittedName>
</protein>
<sequence length="148" mass="14936">MVAVVASSWPRVVRRLLSALLVGVTTVLCSASVASAATPMHMAGVVDHAGMPAEHRSGMASSDESVDAPAASDMSFGCPGSGQAGGACGQAQVSLAASPAATTYASPAPVACHPVTDPPRVPVELFADEAPHQWFAQPDLTRLCVSLV</sequence>
<feature type="chain" id="PRO_5003606410" evidence="2">
    <location>
        <begin position="37"/>
        <end position="148"/>
    </location>
</feature>
<dbReference type="AlphaFoldDB" id="H6RQ41"/>
<evidence type="ECO:0000313" key="3">
    <source>
        <dbReference type="EMBL" id="CCG02810.1"/>
    </source>
</evidence>
<accession>H6RQ41</accession>
<evidence type="ECO:0000256" key="2">
    <source>
        <dbReference type="SAM" id="SignalP"/>
    </source>
</evidence>
<keyword evidence="2" id="KW-0732">Signal</keyword>
<dbReference type="EMBL" id="FO117623">
    <property type="protein sequence ID" value="CCG02810.1"/>
    <property type="molecule type" value="Genomic_DNA"/>
</dbReference>
<organism evidence="3 4">
    <name type="scientific">Blastococcus saxobsidens (strain DD2)</name>
    <dbReference type="NCBI Taxonomy" id="1146883"/>
    <lineage>
        <taxon>Bacteria</taxon>
        <taxon>Bacillati</taxon>
        <taxon>Actinomycetota</taxon>
        <taxon>Actinomycetes</taxon>
        <taxon>Geodermatophilales</taxon>
        <taxon>Geodermatophilaceae</taxon>
        <taxon>Blastococcus</taxon>
    </lineage>
</organism>
<evidence type="ECO:0000256" key="1">
    <source>
        <dbReference type="SAM" id="MobiDB-lite"/>
    </source>
</evidence>
<reference evidence="4" key="2">
    <citation type="submission" date="2012-02" db="EMBL/GenBank/DDBJ databases">
        <title>Complete genome sequence of Blastococcus saxobsidens strain DD2.</title>
        <authorList>
            <person name="Genoscope."/>
        </authorList>
    </citation>
    <scope>NUCLEOTIDE SEQUENCE [LARGE SCALE GENOMIC DNA]</scope>
    <source>
        <strain evidence="4">DD2</strain>
    </source>
</reference>
<keyword evidence="4" id="KW-1185">Reference proteome</keyword>
<dbReference type="RefSeq" id="WP_014375693.1">
    <property type="nucleotide sequence ID" value="NC_016943.1"/>
</dbReference>
<dbReference type="STRING" id="1146883.BLASA_1894"/>
<name>H6RQ41_BLASD</name>
<feature type="region of interest" description="Disordered" evidence="1">
    <location>
        <begin position="53"/>
        <end position="73"/>
    </location>
</feature>
<dbReference type="HOGENOM" id="CLU_1755309_0_0_11"/>